<reference evidence="2 3" key="1">
    <citation type="submission" date="2023-02" db="EMBL/GenBank/DDBJ databases">
        <title>LHISI_Scaffold_Assembly.</title>
        <authorList>
            <person name="Stuart O.P."/>
            <person name="Cleave R."/>
            <person name="Magrath M.J.L."/>
            <person name="Mikheyev A.S."/>
        </authorList>
    </citation>
    <scope>NUCLEOTIDE SEQUENCE [LARGE SCALE GENOMIC DNA]</scope>
    <source>
        <strain evidence="2">Daus_M_001</strain>
        <tissue evidence="2">Leg muscle</tissue>
    </source>
</reference>
<evidence type="ECO:0000313" key="2">
    <source>
        <dbReference type="EMBL" id="KAJ8880325.1"/>
    </source>
</evidence>
<accession>A0ABQ9H7R1</accession>
<dbReference type="InterPro" id="IPR008906">
    <property type="entry name" value="HATC_C_dom"/>
</dbReference>
<name>A0ABQ9H7R1_9NEOP</name>
<evidence type="ECO:0000259" key="1">
    <source>
        <dbReference type="Pfam" id="PF05699"/>
    </source>
</evidence>
<dbReference type="Proteomes" id="UP001159363">
    <property type="component" value="Chromosome 5"/>
</dbReference>
<evidence type="ECO:0000313" key="3">
    <source>
        <dbReference type="Proteomes" id="UP001159363"/>
    </source>
</evidence>
<dbReference type="InterPro" id="IPR052958">
    <property type="entry name" value="IFN-induced_PKR_regulator"/>
</dbReference>
<gene>
    <name evidence="2" type="ORF">PR048_016792</name>
</gene>
<sequence length="88" mass="10019">MWHEFGFTSDVRALGIISLFEIALSWPITTESAERSFSSLPCLKTYLRCTMGEGRLSGLVLMAIEQEVRQTYSEVIGICWEKNDNLLK</sequence>
<organism evidence="2 3">
    <name type="scientific">Dryococelus australis</name>
    <dbReference type="NCBI Taxonomy" id="614101"/>
    <lineage>
        <taxon>Eukaryota</taxon>
        <taxon>Metazoa</taxon>
        <taxon>Ecdysozoa</taxon>
        <taxon>Arthropoda</taxon>
        <taxon>Hexapoda</taxon>
        <taxon>Insecta</taxon>
        <taxon>Pterygota</taxon>
        <taxon>Neoptera</taxon>
        <taxon>Polyneoptera</taxon>
        <taxon>Phasmatodea</taxon>
        <taxon>Verophasmatodea</taxon>
        <taxon>Anareolatae</taxon>
        <taxon>Phasmatidae</taxon>
        <taxon>Eurycanthinae</taxon>
        <taxon>Dryococelus</taxon>
    </lineage>
</organism>
<dbReference type="Pfam" id="PF05699">
    <property type="entry name" value="Dimer_Tnp_hAT"/>
    <property type="match status" value="1"/>
</dbReference>
<keyword evidence="3" id="KW-1185">Reference proteome</keyword>
<dbReference type="EMBL" id="JARBHB010000006">
    <property type="protein sequence ID" value="KAJ8880325.1"/>
    <property type="molecule type" value="Genomic_DNA"/>
</dbReference>
<proteinExistence type="predicted"/>
<dbReference type="PANTHER" id="PTHR46289:SF19">
    <property type="entry name" value="ZINC FINGER MYM-TYPE CONTAINING 1"/>
    <property type="match status" value="1"/>
</dbReference>
<feature type="domain" description="HAT C-terminal dimerisation" evidence="1">
    <location>
        <begin position="19"/>
        <end position="67"/>
    </location>
</feature>
<comment type="caution">
    <text evidence="2">The sequence shown here is derived from an EMBL/GenBank/DDBJ whole genome shotgun (WGS) entry which is preliminary data.</text>
</comment>
<protein>
    <recommendedName>
        <fullName evidence="1">HAT C-terminal dimerisation domain-containing protein</fullName>
    </recommendedName>
</protein>
<dbReference type="PANTHER" id="PTHR46289">
    <property type="entry name" value="52 KDA REPRESSOR OF THE INHIBITOR OF THE PROTEIN KINASE-LIKE PROTEIN-RELATED"/>
    <property type="match status" value="1"/>
</dbReference>